<dbReference type="Gene3D" id="3.40.50.1820">
    <property type="entry name" value="alpha/beta hydrolase"/>
    <property type="match status" value="1"/>
</dbReference>
<keyword evidence="2" id="KW-0378">Hydrolase</keyword>
<evidence type="ECO:0000313" key="5">
    <source>
        <dbReference type="Proteomes" id="UP000649955"/>
    </source>
</evidence>
<proteinExistence type="inferred from homology"/>
<dbReference type="EMBL" id="BNAW01000047">
    <property type="protein sequence ID" value="GHG39629.1"/>
    <property type="molecule type" value="Genomic_DNA"/>
</dbReference>
<dbReference type="PANTHER" id="PTHR23024:SF24">
    <property type="entry name" value="ALPHA_BETA HYDROLASE FOLD-3 DOMAIN-CONTAINING PROTEIN"/>
    <property type="match status" value="1"/>
</dbReference>
<organism evidence="4 5">
    <name type="scientific">Amycolatopsis bullii</name>
    <dbReference type="NCBI Taxonomy" id="941987"/>
    <lineage>
        <taxon>Bacteria</taxon>
        <taxon>Bacillati</taxon>
        <taxon>Actinomycetota</taxon>
        <taxon>Actinomycetes</taxon>
        <taxon>Pseudonocardiales</taxon>
        <taxon>Pseudonocardiaceae</taxon>
        <taxon>Amycolatopsis</taxon>
    </lineage>
</organism>
<dbReference type="InterPro" id="IPR002168">
    <property type="entry name" value="Lipase_GDXG_HIS_AS"/>
</dbReference>
<dbReference type="Proteomes" id="UP000649955">
    <property type="component" value="Unassembled WGS sequence"/>
</dbReference>
<evidence type="ECO:0000259" key="3">
    <source>
        <dbReference type="Pfam" id="PF07859"/>
    </source>
</evidence>
<dbReference type="PANTHER" id="PTHR23024">
    <property type="entry name" value="ARYLACETAMIDE DEACETYLASE"/>
    <property type="match status" value="1"/>
</dbReference>
<dbReference type="InterPro" id="IPR029058">
    <property type="entry name" value="AB_hydrolase_fold"/>
</dbReference>
<dbReference type="Pfam" id="PF07859">
    <property type="entry name" value="Abhydrolase_3"/>
    <property type="match status" value="1"/>
</dbReference>
<accession>A0ABQ3KQM8</accession>
<dbReference type="InterPro" id="IPR013094">
    <property type="entry name" value="AB_hydrolase_3"/>
</dbReference>
<dbReference type="InterPro" id="IPR050466">
    <property type="entry name" value="Carboxylest/Gibb_receptor"/>
</dbReference>
<feature type="domain" description="Alpha/beta hydrolase fold-3" evidence="3">
    <location>
        <begin position="16"/>
        <end position="71"/>
    </location>
</feature>
<gene>
    <name evidence="4" type="ORF">GCM10017567_71210</name>
</gene>
<reference evidence="5" key="1">
    <citation type="journal article" date="2019" name="Int. J. Syst. Evol. Microbiol.">
        <title>The Global Catalogue of Microorganisms (GCM) 10K type strain sequencing project: providing services to taxonomists for standard genome sequencing and annotation.</title>
        <authorList>
            <consortium name="The Broad Institute Genomics Platform"/>
            <consortium name="The Broad Institute Genome Sequencing Center for Infectious Disease"/>
            <person name="Wu L."/>
            <person name="Ma J."/>
        </authorList>
    </citation>
    <scope>NUCLEOTIDE SEQUENCE [LARGE SCALE GENOMIC DNA]</scope>
    <source>
        <strain evidence="5">CGMCC 4.7680</strain>
    </source>
</reference>
<dbReference type="PROSITE" id="PS01173">
    <property type="entry name" value="LIPASE_GDXG_HIS"/>
    <property type="match status" value="1"/>
</dbReference>
<dbReference type="SUPFAM" id="SSF53474">
    <property type="entry name" value="alpha/beta-Hydrolases"/>
    <property type="match status" value="1"/>
</dbReference>
<comment type="caution">
    <text evidence="4">The sequence shown here is derived from an EMBL/GenBank/DDBJ whole genome shotgun (WGS) entry which is preliminary data.</text>
</comment>
<protein>
    <recommendedName>
        <fullName evidence="3">Alpha/beta hydrolase fold-3 domain-containing protein</fullName>
    </recommendedName>
</protein>
<sequence>MAGREPAGVPAPGPAIVYFHGGGFVLGSIDTHEGACRPLAEEAGVRVVSIGYRLAPEHPFPAAASDAAGVLPRRPRPAP</sequence>
<name>A0ABQ3KQM8_9PSEU</name>
<evidence type="ECO:0000313" key="4">
    <source>
        <dbReference type="EMBL" id="GHG39629.1"/>
    </source>
</evidence>
<evidence type="ECO:0000256" key="2">
    <source>
        <dbReference type="ARBA" id="ARBA00022801"/>
    </source>
</evidence>
<dbReference type="RefSeq" id="WP_373309195.1">
    <property type="nucleotide sequence ID" value="NZ_BNAW01000047.1"/>
</dbReference>
<evidence type="ECO:0000256" key="1">
    <source>
        <dbReference type="ARBA" id="ARBA00010515"/>
    </source>
</evidence>
<keyword evidence="5" id="KW-1185">Reference proteome</keyword>
<comment type="similarity">
    <text evidence="1">Belongs to the 'GDXG' lipolytic enzyme family.</text>
</comment>